<accession>A0A1F7Z1G5</accession>
<evidence type="ECO:0000313" key="3">
    <source>
        <dbReference type="Proteomes" id="UP000178870"/>
    </source>
</evidence>
<protein>
    <submittedName>
        <fullName evidence="2">Uncharacterized protein</fullName>
    </submittedName>
</protein>
<evidence type="ECO:0000313" key="2">
    <source>
        <dbReference type="EMBL" id="OGM32949.1"/>
    </source>
</evidence>
<gene>
    <name evidence="2" type="ORF">A2803_05140</name>
</gene>
<dbReference type="AlphaFoldDB" id="A0A1F7Z1G5"/>
<dbReference type="EMBL" id="MGGP01000011">
    <property type="protein sequence ID" value="OGM32949.1"/>
    <property type="molecule type" value="Genomic_DNA"/>
</dbReference>
<comment type="caution">
    <text evidence="2">The sequence shown here is derived from an EMBL/GenBank/DDBJ whole genome shotgun (WGS) entry which is preliminary data.</text>
</comment>
<evidence type="ECO:0000256" key="1">
    <source>
        <dbReference type="SAM" id="MobiDB-lite"/>
    </source>
</evidence>
<reference evidence="2 3" key="1">
    <citation type="journal article" date="2016" name="Nat. Commun.">
        <title>Thousands of microbial genomes shed light on interconnected biogeochemical processes in an aquifer system.</title>
        <authorList>
            <person name="Anantharaman K."/>
            <person name="Brown C.T."/>
            <person name="Hug L.A."/>
            <person name="Sharon I."/>
            <person name="Castelle C.J."/>
            <person name="Probst A.J."/>
            <person name="Thomas B.C."/>
            <person name="Singh A."/>
            <person name="Wilkins M.J."/>
            <person name="Karaoz U."/>
            <person name="Brodie E.L."/>
            <person name="Williams K.H."/>
            <person name="Hubbard S.S."/>
            <person name="Banfield J.F."/>
        </authorList>
    </citation>
    <scope>NUCLEOTIDE SEQUENCE [LARGE SCALE GENOMIC DNA]</scope>
</reference>
<feature type="region of interest" description="Disordered" evidence="1">
    <location>
        <begin position="383"/>
        <end position="418"/>
    </location>
</feature>
<feature type="region of interest" description="Disordered" evidence="1">
    <location>
        <begin position="338"/>
        <end position="368"/>
    </location>
</feature>
<organism evidence="2 3">
    <name type="scientific">Candidatus Woesebacteria bacterium RIFCSPHIGHO2_01_FULL_44_21</name>
    <dbReference type="NCBI Taxonomy" id="1802503"/>
    <lineage>
        <taxon>Bacteria</taxon>
        <taxon>Candidatus Woeseibacteriota</taxon>
    </lineage>
</organism>
<feature type="compositionally biased region" description="Polar residues" evidence="1">
    <location>
        <begin position="385"/>
        <end position="398"/>
    </location>
</feature>
<proteinExistence type="predicted"/>
<name>A0A1F7Z1G5_9BACT</name>
<feature type="compositionally biased region" description="Polar residues" evidence="1">
    <location>
        <begin position="338"/>
        <end position="360"/>
    </location>
</feature>
<dbReference type="Proteomes" id="UP000178870">
    <property type="component" value="Unassembled WGS sequence"/>
</dbReference>
<sequence length="521" mass="57959">MEQLTQPGITVEIPTKVISSPESDYSFIVPAEPKTSFAYEDERERYKQEERKIILHNWEKVTGSREGDLVNADFLEDSVDSAFSQIDDETKNSDFFKTMDRTFGGKMKAQRAKEWLSKVESGSVEAEELHASNSKWNAVMSLAKEKIGGRSTTGYAMAASIVAVKEKIGDNIEVENKVADLYINYLNNLPPENARELKFRNILPNACKQRGVSMEQLFDNLKNEVNKEQITQHVDGIIADDITDSDFSEEDFELEPSKLQVIKERLRSTYSEIRQDIEDIRSRVKISPRSMVNGVLKNIKPPHIEISPSTKRKVGLAGRGAAMVGLGASLVISPVANGSKQSQVEDTSGNAGNPPTTQEVPNPWAGSDHSLHQVDQIVESMEAARQNQPTQETVQTSEDAGEQQPVQAEAQEGTQETLDPSRVEEVLRVLQERRFEVGLEEGTGIIYWEPKVFTQNTGSWSAFMHGLGYTDADLYPSGRDLLTKFGLRANIPEAGKREYIPPYVISQSPLYQGAGEAEEAA</sequence>